<dbReference type="AlphaFoldDB" id="A0A8X6K9X9"/>
<accession>A0A8X6K9X9</accession>
<evidence type="ECO:0000313" key="2">
    <source>
        <dbReference type="EMBL" id="GFS34180.1"/>
    </source>
</evidence>
<dbReference type="EMBL" id="BMAW01042444">
    <property type="protein sequence ID" value="GFS34180.1"/>
    <property type="molecule type" value="Genomic_DNA"/>
</dbReference>
<organism evidence="2 3">
    <name type="scientific">Nephila pilipes</name>
    <name type="common">Giant wood spider</name>
    <name type="synonym">Nephila maculata</name>
    <dbReference type="NCBI Taxonomy" id="299642"/>
    <lineage>
        <taxon>Eukaryota</taxon>
        <taxon>Metazoa</taxon>
        <taxon>Ecdysozoa</taxon>
        <taxon>Arthropoda</taxon>
        <taxon>Chelicerata</taxon>
        <taxon>Arachnida</taxon>
        <taxon>Araneae</taxon>
        <taxon>Araneomorphae</taxon>
        <taxon>Entelegynae</taxon>
        <taxon>Araneoidea</taxon>
        <taxon>Nephilidae</taxon>
        <taxon>Nephila</taxon>
    </lineage>
</organism>
<protein>
    <submittedName>
        <fullName evidence="2">Uncharacterized protein</fullName>
    </submittedName>
</protein>
<proteinExistence type="predicted"/>
<dbReference type="Proteomes" id="UP000887013">
    <property type="component" value="Unassembled WGS sequence"/>
</dbReference>
<feature type="region of interest" description="Disordered" evidence="1">
    <location>
        <begin position="1"/>
        <end position="26"/>
    </location>
</feature>
<name>A0A8X6K9X9_NEPPI</name>
<comment type="caution">
    <text evidence="2">The sequence shown here is derived from an EMBL/GenBank/DDBJ whole genome shotgun (WGS) entry which is preliminary data.</text>
</comment>
<dbReference type="OrthoDB" id="8064578at2759"/>
<evidence type="ECO:0000313" key="3">
    <source>
        <dbReference type="Proteomes" id="UP000887013"/>
    </source>
</evidence>
<reference evidence="2" key="1">
    <citation type="submission" date="2020-08" db="EMBL/GenBank/DDBJ databases">
        <title>Multicomponent nature underlies the extraordinary mechanical properties of spider dragline silk.</title>
        <authorList>
            <person name="Kono N."/>
            <person name="Nakamura H."/>
            <person name="Mori M."/>
            <person name="Yoshida Y."/>
            <person name="Ohtoshi R."/>
            <person name="Malay A.D."/>
            <person name="Moran D.A.P."/>
            <person name="Tomita M."/>
            <person name="Numata K."/>
            <person name="Arakawa K."/>
        </authorList>
    </citation>
    <scope>NUCLEOTIDE SEQUENCE</scope>
</reference>
<sequence>MPPDRSICHHDSGRAKILRTDKRDRPRKEYGHVSIIKDCFETSPSVQEALTGLNNVAWKNAMKEEHDALILKNCMNISSKAQT</sequence>
<gene>
    <name evidence="2" type="ORF">NPIL_218471</name>
</gene>
<evidence type="ECO:0000256" key="1">
    <source>
        <dbReference type="SAM" id="MobiDB-lite"/>
    </source>
</evidence>
<keyword evidence="3" id="KW-1185">Reference proteome</keyword>